<reference evidence="4 5" key="1">
    <citation type="submission" date="2018-03" db="EMBL/GenBank/DDBJ databases">
        <title>Genomic Encyclopedia of Type Strains, Phase III (KMG-III): the genomes of soil and plant-associated and newly described type strains.</title>
        <authorList>
            <person name="Whitman W."/>
        </authorList>
    </citation>
    <scope>NUCLEOTIDE SEQUENCE [LARGE SCALE GENOMIC DNA]</scope>
    <source>
        <strain evidence="4 5">CGMCC 4.7104</strain>
    </source>
</reference>
<dbReference type="SUPFAM" id="SSF46689">
    <property type="entry name" value="Homeodomain-like"/>
    <property type="match status" value="1"/>
</dbReference>
<dbReference type="GO" id="GO:0000976">
    <property type="term" value="F:transcription cis-regulatory region binding"/>
    <property type="evidence" value="ECO:0007669"/>
    <property type="project" value="TreeGrafter"/>
</dbReference>
<protein>
    <submittedName>
        <fullName evidence="4">TetR family transcriptional regulator</fullName>
    </submittedName>
</protein>
<dbReference type="AlphaFoldDB" id="A0A2T0N3R8"/>
<dbReference type="SUPFAM" id="SSF48498">
    <property type="entry name" value="Tetracyclin repressor-like, C-terminal domain"/>
    <property type="match status" value="1"/>
</dbReference>
<evidence type="ECO:0000313" key="5">
    <source>
        <dbReference type="Proteomes" id="UP000238312"/>
    </source>
</evidence>
<dbReference type="PRINTS" id="PR00455">
    <property type="entry name" value="HTHTETR"/>
</dbReference>
<dbReference type="PROSITE" id="PS50977">
    <property type="entry name" value="HTH_TETR_2"/>
    <property type="match status" value="1"/>
</dbReference>
<organism evidence="4 5">
    <name type="scientific">Nonomuraea fuscirosea</name>
    <dbReference type="NCBI Taxonomy" id="1291556"/>
    <lineage>
        <taxon>Bacteria</taxon>
        <taxon>Bacillati</taxon>
        <taxon>Actinomycetota</taxon>
        <taxon>Actinomycetes</taxon>
        <taxon>Streptosporangiales</taxon>
        <taxon>Streptosporangiaceae</taxon>
        <taxon>Nonomuraea</taxon>
    </lineage>
</organism>
<feature type="DNA-binding region" description="H-T-H motif" evidence="2">
    <location>
        <begin position="31"/>
        <end position="50"/>
    </location>
</feature>
<dbReference type="EMBL" id="PVNG01000005">
    <property type="protein sequence ID" value="PRX66803.1"/>
    <property type="molecule type" value="Genomic_DNA"/>
</dbReference>
<evidence type="ECO:0000256" key="1">
    <source>
        <dbReference type="ARBA" id="ARBA00023125"/>
    </source>
</evidence>
<dbReference type="RefSeq" id="WP_106238804.1">
    <property type="nucleotide sequence ID" value="NZ_PVNG01000005.1"/>
</dbReference>
<comment type="caution">
    <text evidence="4">The sequence shown here is derived from an EMBL/GenBank/DDBJ whole genome shotgun (WGS) entry which is preliminary data.</text>
</comment>
<dbReference type="GO" id="GO:0003700">
    <property type="term" value="F:DNA-binding transcription factor activity"/>
    <property type="evidence" value="ECO:0007669"/>
    <property type="project" value="TreeGrafter"/>
</dbReference>
<keyword evidence="5" id="KW-1185">Reference proteome</keyword>
<dbReference type="Proteomes" id="UP000238312">
    <property type="component" value="Unassembled WGS sequence"/>
</dbReference>
<evidence type="ECO:0000259" key="3">
    <source>
        <dbReference type="PROSITE" id="PS50977"/>
    </source>
</evidence>
<dbReference type="Gene3D" id="1.10.357.10">
    <property type="entry name" value="Tetracycline Repressor, domain 2"/>
    <property type="match status" value="1"/>
</dbReference>
<proteinExistence type="predicted"/>
<evidence type="ECO:0000256" key="2">
    <source>
        <dbReference type="PROSITE-ProRule" id="PRU00335"/>
    </source>
</evidence>
<dbReference type="InterPro" id="IPR001647">
    <property type="entry name" value="HTH_TetR"/>
</dbReference>
<dbReference type="InterPro" id="IPR009057">
    <property type="entry name" value="Homeodomain-like_sf"/>
</dbReference>
<gene>
    <name evidence="4" type="ORF">B0I32_105243</name>
</gene>
<keyword evidence="1 2" id="KW-0238">DNA-binding</keyword>
<dbReference type="PANTHER" id="PTHR30055:SF220">
    <property type="entry name" value="TETR-FAMILY REGULATORY PROTEIN"/>
    <property type="match status" value="1"/>
</dbReference>
<evidence type="ECO:0000313" key="4">
    <source>
        <dbReference type="EMBL" id="PRX66803.1"/>
    </source>
</evidence>
<dbReference type="OrthoDB" id="3784817at2"/>
<accession>A0A2T0N3R8</accession>
<name>A0A2T0N3R8_9ACTN</name>
<dbReference type="PANTHER" id="PTHR30055">
    <property type="entry name" value="HTH-TYPE TRANSCRIPTIONAL REGULATOR RUTR"/>
    <property type="match status" value="1"/>
</dbReference>
<dbReference type="Pfam" id="PF00440">
    <property type="entry name" value="TetR_N"/>
    <property type="match status" value="1"/>
</dbReference>
<sequence>MRTRGQSGDARDRLLLAAAELLDGSGDRTLSTRAVCERAGVQAPTLYHHFGSKQGLIDAVINHGFTQYVQPADPTGDPVDDLRHGWDRHVAFGLEHPAFYALLYGRAEPGKPCAVTAPAHAMLRELLTVAARQGLLTVPAGDAAEQILAANVGVTLSLITQPVDERDMGLSDRVREAALAAVLKPAAVLEPAAERPVPGATTRAGAALTLLALVDEDPAGLTAGEHALLRELLDRLAGGKP</sequence>
<feature type="domain" description="HTH tetR-type" evidence="3">
    <location>
        <begin position="8"/>
        <end position="68"/>
    </location>
</feature>
<dbReference type="InterPro" id="IPR036271">
    <property type="entry name" value="Tet_transcr_reg_TetR-rel_C_sf"/>
</dbReference>
<dbReference type="InterPro" id="IPR050109">
    <property type="entry name" value="HTH-type_TetR-like_transc_reg"/>
</dbReference>